<organism evidence="2 3">
    <name type="scientific">Methylocapsa palsarum</name>
    <dbReference type="NCBI Taxonomy" id="1612308"/>
    <lineage>
        <taxon>Bacteria</taxon>
        <taxon>Pseudomonadati</taxon>
        <taxon>Pseudomonadota</taxon>
        <taxon>Alphaproteobacteria</taxon>
        <taxon>Hyphomicrobiales</taxon>
        <taxon>Beijerinckiaceae</taxon>
        <taxon>Methylocapsa</taxon>
    </lineage>
</organism>
<reference evidence="2 3" key="1">
    <citation type="submission" date="2016-10" db="EMBL/GenBank/DDBJ databases">
        <authorList>
            <person name="de Groot N.N."/>
        </authorList>
    </citation>
    <scope>NUCLEOTIDE SEQUENCE [LARGE SCALE GENOMIC DNA]</scope>
    <source>
        <strain evidence="2 3">NE2</strain>
    </source>
</reference>
<sequence>MDLNITKGGRSGPPPRNSPAAAVDLKLEAAIASLGAAIADSSENGLRRVAAFCNQDQGQAALAGIISQLSDPHAVSLATKLFESQGCNRNPTLVLLRSDQPAPQTAAGAHIYNLGRRVLLKRMFSEERLEALRRACASLPPARTGSGA</sequence>
<feature type="region of interest" description="Disordered" evidence="1">
    <location>
        <begin position="1"/>
        <end position="20"/>
    </location>
</feature>
<gene>
    <name evidence="2" type="ORF">SAMN05444581_12214</name>
</gene>
<evidence type="ECO:0000313" key="3">
    <source>
        <dbReference type="Proteomes" id="UP000198755"/>
    </source>
</evidence>
<dbReference type="Proteomes" id="UP000198755">
    <property type="component" value="Unassembled WGS sequence"/>
</dbReference>
<name>A0A1I4CJ89_9HYPH</name>
<evidence type="ECO:0000313" key="2">
    <source>
        <dbReference type="EMBL" id="SFK80126.1"/>
    </source>
</evidence>
<evidence type="ECO:0000256" key="1">
    <source>
        <dbReference type="SAM" id="MobiDB-lite"/>
    </source>
</evidence>
<accession>A0A1I4CJ89</accession>
<dbReference type="RefSeq" id="WP_091686040.1">
    <property type="nucleotide sequence ID" value="NZ_FOSN01000022.1"/>
</dbReference>
<keyword evidence="3" id="KW-1185">Reference proteome</keyword>
<dbReference type="EMBL" id="FOSN01000022">
    <property type="protein sequence ID" value="SFK80126.1"/>
    <property type="molecule type" value="Genomic_DNA"/>
</dbReference>
<dbReference type="STRING" id="1612308.SAMN05444581_12214"/>
<proteinExistence type="predicted"/>
<dbReference type="AlphaFoldDB" id="A0A1I4CJ89"/>
<protein>
    <submittedName>
        <fullName evidence="2">Uncharacterized protein</fullName>
    </submittedName>
</protein>